<feature type="chain" id="PRO_5044706854" evidence="1">
    <location>
        <begin position="18"/>
        <end position="90"/>
    </location>
</feature>
<gene>
    <name evidence="2" type="ORF">L3Y34_001710</name>
    <name evidence="3" type="ORF">L5515_004554</name>
</gene>
<dbReference type="EMBL" id="CP090893">
    <property type="protein sequence ID" value="ULU01564.1"/>
    <property type="molecule type" value="Genomic_DNA"/>
</dbReference>
<feature type="signal peptide" evidence="1">
    <location>
        <begin position="1"/>
        <end position="17"/>
    </location>
</feature>
<sequence>MRIEIILVLLFVSLAHSCQNFDKYMNMFCKYGAETTPCTVENYSAEKAACCAKNGNCAYSDFPTKSVCCFTDECLKRCYPGKLLKNGQVY</sequence>
<keyword evidence="1" id="KW-0732">Signal</keyword>
<dbReference type="Proteomes" id="UP000829354">
    <property type="component" value="Chromosome III"/>
</dbReference>
<evidence type="ECO:0000313" key="4">
    <source>
        <dbReference type="Proteomes" id="UP000827892"/>
    </source>
</evidence>
<proteinExistence type="predicted"/>
<accession>A0AAE9DD21</accession>
<reference evidence="2 4" key="2">
    <citation type="submission" date="2022-05" db="EMBL/GenBank/DDBJ databases">
        <title>Chromosome-level reference genomes for two strains of Caenorhabditis briggsae: an improved platform for comparative genomics.</title>
        <authorList>
            <person name="Stevens L."/>
            <person name="Andersen E.C."/>
        </authorList>
    </citation>
    <scope>NUCLEOTIDE SEQUENCE [LARGE SCALE GENOMIC DNA]</scope>
    <source>
        <strain evidence="2">QX1410_ONT</strain>
        <tissue evidence="2">Whole-organism</tissue>
    </source>
</reference>
<name>A0AAE9DD21_CAEBR</name>
<dbReference type="Proteomes" id="UP000827892">
    <property type="component" value="Chromosome III"/>
</dbReference>
<organism evidence="2 4">
    <name type="scientific">Caenorhabditis briggsae</name>
    <dbReference type="NCBI Taxonomy" id="6238"/>
    <lineage>
        <taxon>Eukaryota</taxon>
        <taxon>Metazoa</taxon>
        <taxon>Ecdysozoa</taxon>
        <taxon>Nematoda</taxon>
        <taxon>Chromadorea</taxon>
        <taxon>Rhabditida</taxon>
        <taxon>Rhabditina</taxon>
        <taxon>Rhabditomorpha</taxon>
        <taxon>Rhabditoidea</taxon>
        <taxon>Rhabditidae</taxon>
        <taxon>Peloderinae</taxon>
        <taxon>Caenorhabditis</taxon>
    </lineage>
</organism>
<evidence type="ECO:0000313" key="2">
    <source>
        <dbReference type="EMBL" id="ULU01564.1"/>
    </source>
</evidence>
<keyword evidence="5" id="KW-1185">Reference proteome</keyword>
<protein>
    <submittedName>
        <fullName evidence="2">Uncharacterized protein</fullName>
    </submittedName>
</protein>
<dbReference type="EMBL" id="CP092622">
    <property type="protein sequence ID" value="UMM24209.1"/>
    <property type="molecule type" value="Genomic_DNA"/>
</dbReference>
<dbReference type="OMA" id="PCTVENY"/>
<dbReference type="AlphaFoldDB" id="A0AAE9DD21"/>
<evidence type="ECO:0000313" key="5">
    <source>
        <dbReference type="Proteomes" id="UP000829354"/>
    </source>
</evidence>
<reference evidence="3 5" key="1">
    <citation type="submission" date="2022-04" db="EMBL/GenBank/DDBJ databases">
        <title>Chromosome-level reference genomes for two strains of Caenorhabditis briggsae: an improved platform for comparative genomics.</title>
        <authorList>
            <person name="Stevens L."/>
            <person name="Andersen E."/>
        </authorList>
    </citation>
    <scope>NUCLEOTIDE SEQUENCE [LARGE SCALE GENOMIC DNA]</scope>
    <source>
        <strain evidence="3">VX34</strain>
        <tissue evidence="3">Whole-organism</tissue>
    </source>
</reference>
<evidence type="ECO:0000313" key="3">
    <source>
        <dbReference type="EMBL" id="UMM24209.1"/>
    </source>
</evidence>
<evidence type="ECO:0000256" key="1">
    <source>
        <dbReference type="SAM" id="SignalP"/>
    </source>
</evidence>
<dbReference type="KEGG" id="cbr:CBG_09826"/>